<dbReference type="Proteomes" id="UP000552954">
    <property type="component" value="Unassembled WGS sequence"/>
</dbReference>
<protein>
    <submittedName>
        <fullName evidence="3">Tripartite tricarboxylate transporter substrate binding protein BugD</fullName>
    </submittedName>
</protein>
<dbReference type="PANTHER" id="PTHR42928:SF5">
    <property type="entry name" value="BLR1237 PROTEIN"/>
    <property type="match status" value="1"/>
</dbReference>
<comment type="similarity">
    <text evidence="1">Belongs to the UPF0065 (bug) family.</text>
</comment>
<dbReference type="AlphaFoldDB" id="A0A849KBS4"/>
<feature type="signal peptide" evidence="2">
    <location>
        <begin position="1"/>
        <end position="21"/>
    </location>
</feature>
<dbReference type="SUPFAM" id="SSF53850">
    <property type="entry name" value="Periplasmic binding protein-like II"/>
    <property type="match status" value="1"/>
</dbReference>
<reference evidence="3 4" key="2">
    <citation type="submission" date="2020-06" db="EMBL/GenBank/DDBJ databases">
        <title>Ramlibacter rhizophilus sp. nov., isolated from rhizosphere soil of national flower Mugunghwa from South Korea.</title>
        <authorList>
            <person name="Zheng-Fei Y."/>
            <person name="Huan T."/>
        </authorList>
    </citation>
    <scope>NUCLEOTIDE SEQUENCE [LARGE SCALE GENOMIC DNA]</scope>
    <source>
        <strain evidence="3 4">B156</strain>
    </source>
</reference>
<feature type="chain" id="PRO_5032445992" evidence="2">
    <location>
        <begin position="22"/>
        <end position="323"/>
    </location>
</feature>
<reference evidence="3 4" key="1">
    <citation type="submission" date="2020-05" db="EMBL/GenBank/DDBJ databases">
        <authorList>
            <person name="Khan S.A."/>
            <person name="Jeon C.O."/>
            <person name="Chun B.H."/>
        </authorList>
    </citation>
    <scope>NUCLEOTIDE SEQUENCE [LARGE SCALE GENOMIC DNA]</scope>
    <source>
        <strain evidence="3 4">B156</strain>
    </source>
</reference>
<proteinExistence type="inferred from homology"/>
<comment type="caution">
    <text evidence="3">The sequence shown here is derived from an EMBL/GenBank/DDBJ whole genome shotgun (WGS) entry which is preliminary data.</text>
</comment>
<dbReference type="Gene3D" id="3.40.190.10">
    <property type="entry name" value="Periplasmic binding protein-like II"/>
    <property type="match status" value="1"/>
</dbReference>
<evidence type="ECO:0000256" key="1">
    <source>
        <dbReference type="ARBA" id="ARBA00006987"/>
    </source>
</evidence>
<evidence type="ECO:0000256" key="2">
    <source>
        <dbReference type="SAM" id="SignalP"/>
    </source>
</evidence>
<dbReference type="InterPro" id="IPR005064">
    <property type="entry name" value="BUG"/>
</dbReference>
<gene>
    <name evidence="3" type="ORF">HK415_06920</name>
</gene>
<accession>A0A849KBS4</accession>
<keyword evidence="4" id="KW-1185">Reference proteome</keyword>
<evidence type="ECO:0000313" key="3">
    <source>
        <dbReference type="EMBL" id="NNU42956.1"/>
    </source>
</evidence>
<dbReference type="RefSeq" id="WP_171557628.1">
    <property type="nucleotide sequence ID" value="NZ_JABFCS010000001.1"/>
</dbReference>
<evidence type="ECO:0000313" key="4">
    <source>
        <dbReference type="Proteomes" id="UP000552954"/>
    </source>
</evidence>
<sequence>MQFKHSMIALLGLATAAFAQAQAWPAKPVALVVPFAAGGPTDVVARTLAASMTKSLGQTVLVENKLGAGGNVAAAYVAKAPADGYTFFIHHNGMATSTALYRKLNYDAMKDFEFVSQAVEVPMTLLARKDFPANNFQEMVSYIRANKDKINLATAGLGAVSQLCGMMFQRAIGVQLTEVPFQGTAPAMNALLGGQVDVMCDQTTQTVPQIKAGTVKLYGVTTKSRVKVLPNAPTLHEQGLKDFEVVVWHGIYAPKGTPRPIIDRMNQAVRAALKDPDVVKRMDDLGAEIVEDRTNTPDALQAHLKSEIDKWGPVIRAGGKFAD</sequence>
<keyword evidence="2" id="KW-0732">Signal</keyword>
<dbReference type="Pfam" id="PF03401">
    <property type="entry name" value="TctC"/>
    <property type="match status" value="1"/>
</dbReference>
<dbReference type="PANTHER" id="PTHR42928">
    <property type="entry name" value="TRICARBOXYLATE-BINDING PROTEIN"/>
    <property type="match status" value="1"/>
</dbReference>
<dbReference type="InterPro" id="IPR042100">
    <property type="entry name" value="Bug_dom1"/>
</dbReference>
<dbReference type="PIRSF" id="PIRSF017082">
    <property type="entry name" value="YflP"/>
    <property type="match status" value="1"/>
</dbReference>
<organism evidence="3 4">
    <name type="scientific">Ramlibacter montanisoli</name>
    <dbReference type="NCBI Taxonomy" id="2732512"/>
    <lineage>
        <taxon>Bacteria</taxon>
        <taxon>Pseudomonadati</taxon>
        <taxon>Pseudomonadota</taxon>
        <taxon>Betaproteobacteria</taxon>
        <taxon>Burkholderiales</taxon>
        <taxon>Comamonadaceae</taxon>
        <taxon>Ramlibacter</taxon>
    </lineage>
</organism>
<name>A0A849KBS4_9BURK</name>
<dbReference type="EMBL" id="JABFCS010000001">
    <property type="protein sequence ID" value="NNU42956.1"/>
    <property type="molecule type" value="Genomic_DNA"/>
</dbReference>
<dbReference type="Gene3D" id="3.40.190.150">
    <property type="entry name" value="Bordetella uptake gene, domain 1"/>
    <property type="match status" value="1"/>
</dbReference>